<dbReference type="AlphaFoldDB" id="A0A3M7SHY9"/>
<keyword evidence="3" id="KW-1185">Reference proteome</keyword>
<dbReference type="Proteomes" id="UP000276133">
    <property type="component" value="Unassembled WGS sequence"/>
</dbReference>
<reference evidence="2 3" key="1">
    <citation type="journal article" date="2018" name="Sci. Rep.">
        <title>Genomic signatures of local adaptation to the degree of environmental predictability in rotifers.</title>
        <authorList>
            <person name="Franch-Gras L."/>
            <person name="Hahn C."/>
            <person name="Garcia-Roger E.M."/>
            <person name="Carmona M.J."/>
            <person name="Serra M."/>
            <person name="Gomez A."/>
        </authorList>
    </citation>
    <scope>NUCLEOTIDE SEQUENCE [LARGE SCALE GENOMIC DNA]</scope>
    <source>
        <strain evidence="2">HYR1</strain>
    </source>
</reference>
<feature type="transmembrane region" description="Helical" evidence="1">
    <location>
        <begin position="21"/>
        <end position="38"/>
    </location>
</feature>
<proteinExistence type="predicted"/>
<gene>
    <name evidence="2" type="ORF">BpHYR1_038295</name>
</gene>
<evidence type="ECO:0000256" key="1">
    <source>
        <dbReference type="SAM" id="Phobius"/>
    </source>
</evidence>
<sequence length="74" mass="9054">MYAHQKNKKSTKIMLFLKNKIITLMGSILYLKFLEFRIKVRRLFCLLKEIKLKIVKFNAEIYYNKLPSNYNFPY</sequence>
<organism evidence="2 3">
    <name type="scientific">Brachionus plicatilis</name>
    <name type="common">Marine rotifer</name>
    <name type="synonym">Brachionus muelleri</name>
    <dbReference type="NCBI Taxonomy" id="10195"/>
    <lineage>
        <taxon>Eukaryota</taxon>
        <taxon>Metazoa</taxon>
        <taxon>Spiralia</taxon>
        <taxon>Gnathifera</taxon>
        <taxon>Rotifera</taxon>
        <taxon>Eurotatoria</taxon>
        <taxon>Monogononta</taxon>
        <taxon>Pseudotrocha</taxon>
        <taxon>Ploima</taxon>
        <taxon>Brachionidae</taxon>
        <taxon>Brachionus</taxon>
    </lineage>
</organism>
<name>A0A3M7SHY9_BRAPC</name>
<evidence type="ECO:0000313" key="2">
    <source>
        <dbReference type="EMBL" id="RNA35315.1"/>
    </source>
</evidence>
<protein>
    <submittedName>
        <fullName evidence="2">Uncharacterized protein</fullName>
    </submittedName>
</protein>
<dbReference type="EMBL" id="REGN01001342">
    <property type="protein sequence ID" value="RNA35315.1"/>
    <property type="molecule type" value="Genomic_DNA"/>
</dbReference>
<evidence type="ECO:0000313" key="3">
    <source>
        <dbReference type="Proteomes" id="UP000276133"/>
    </source>
</evidence>
<keyword evidence="1" id="KW-1133">Transmembrane helix</keyword>
<keyword evidence="1" id="KW-0472">Membrane</keyword>
<accession>A0A3M7SHY9</accession>
<keyword evidence="1" id="KW-0812">Transmembrane</keyword>
<comment type="caution">
    <text evidence="2">The sequence shown here is derived from an EMBL/GenBank/DDBJ whole genome shotgun (WGS) entry which is preliminary data.</text>
</comment>